<sequence length="343" mass="38167">MTTHAPQATHHTASAGATQPAGLEVFTFGEPEPISRLRLLDYVEAMFNGRWYEPPFPLEGLASAFRASPHHGSAIYLKRNILTAAFIPHPLLSRETFKAFALDFLVFGNGYLEGRRAVTGRTMRFEHALSRYTRRGKDNRYFYVPSWNEEHEFPAHQVFHLREPDINQELYGLPEYLSALQSALLNESATMFRRRYYENGSHAGFIMYLSDGSVGNADVETLREQLRRAKGPGNFRNLFVHAPNGKPDGLKLIPVSEVAAKDDFSAIKNASMADVLAAHRVPPGLLGIIPNNTGGFGNAKEALGVFMENEIAPLQTLFETLNDWAGDEVVRFEPYQPGGQGAS</sequence>
<gene>
    <name evidence="2" type="ORF">HUK68_05460</name>
</gene>
<evidence type="ECO:0000313" key="2">
    <source>
        <dbReference type="EMBL" id="QKV52396.1"/>
    </source>
</evidence>
<dbReference type="Pfam" id="PF04860">
    <property type="entry name" value="Phage_portal"/>
    <property type="match status" value="1"/>
</dbReference>
<organism evidence="2 3">
    <name type="scientific">Comamonas antarctica</name>
    <dbReference type="NCBI Taxonomy" id="2743470"/>
    <lineage>
        <taxon>Bacteria</taxon>
        <taxon>Pseudomonadati</taxon>
        <taxon>Pseudomonadota</taxon>
        <taxon>Betaproteobacteria</taxon>
        <taxon>Burkholderiales</taxon>
        <taxon>Comamonadaceae</taxon>
        <taxon>Comamonas</taxon>
    </lineage>
</organism>
<comment type="similarity">
    <text evidence="1">Belongs to the phage portal family. PBSX subfamily.</text>
</comment>
<proteinExistence type="inferred from homology"/>
<reference evidence="2 3" key="1">
    <citation type="submission" date="2020-06" db="EMBL/GenBank/DDBJ databases">
        <title>Acidovorax antarctica sp. nov., isolated from Corinth ice sheet soil, Antarctic Fields Peninsula.</title>
        <authorList>
            <person name="Xu Q."/>
            <person name="Peng F."/>
        </authorList>
    </citation>
    <scope>NUCLEOTIDE SEQUENCE [LARGE SCALE GENOMIC DNA]</scope>
    <source>
        <strain evidence="2 3">16-35-5</strain>
    </source>
</reference>
<dbReference type="InterPro" id="IPR006944">
    <property type="entry name" value="Phage/GTA_portal"/>
</dbReference>
<dbReference type="AlphaFoldDB" id="A0A6N1X3B8"/>
<dbReference type="InterPro" id="IPR006430">
    <property type="entry name" value="Phage_portal_PBSX"/>
</dbReference>
<keyword evidence="3" id="KW-1185">Reference proteome</keyword>
<accession>A0A6N1X3B8</accession>
<dbReference type="Proteomes" id="UP000509579">
    <property type="component" value="Chromosome"/>
</dbReference>
<dbReference type="KEGG" id="aant:HUK68_05460"/>
<protein>
    <submittedName>
        <fullName evidence="2">Phage portal protein</fullName>
    </submittedName>
</protein>
<dbReference type="PIRSF" id="PIRSF018494">
    <property type="entry name" value="PBSX_VPQ"/>
    <property type="match status" value="1"/>
</dbReference>
<evidence type="ECO:0000313" key="3">
    <source>
        <dbReference type="Proteomes" id="UP000509579"/>
    </source>
</evidence>
<evidence type="ECO:0000256" key="1">
    <source>
        <dbReference type="ARBA" id="ARBA00006799"/>
    </source>
</evidence>
<name>A0A6N1X3B8_9BURK</name>
<dbReference type="NCBIfam" id="TIGR01540">
    <property type="entry name" value="portal_PBSX"/>
    <property type="match status" value="1"/>
</dbReference>
<dbReference type="EMBL" id="CP054840">
    <property type="protein sequence ID" value="QKV52396.1"/>
    <property type="molecule type" value="Genomic_DNA"/>
</dbReference>
<dbReference type="InterPro" id="IPR030935">
    <property type="entry name" value="PBSX_Proteobac"/>
</dbReference>
<dbReference type="RefSeq" id="WP_175503277.1">
    <property type="nucleotide sequence ID" value="NZ_CP054840.1"/>
</dbReference>